<name>A0A2J6TGM7_9HELO</name>
<reference evidence="1 2" key="1">
    <citation type="submission" date="2016-04" db="EMBL/GenBank/DDBJ databases">
        <title>A degradative enzymes factory behind the ericoid mycorrhizal symbiosis.</title>
        <authorList>
            <consortium name="DOE Joint Genome Institute"/>
            <person name="Martino E."/>
            <person name="Morin E."/>
            <person name="Grelet G."/>
            <person name="Kuo A."/>
            <person name="Kohler A."/>
            <person name="Daghino S."/>
            <person name="Barry K."/>
            <person name="Choi C."/>
            <person name="Cichocki N."/>
            <person name="Clum A."/>
            <person name="Copeland A."/>
            <person name="Hainaut M."/>
            <person name="Haridas S."/>
            <person name="Labutti K."/>
            <person name="Lindquist E."/>
            <person name="Lipzen A."/>
            <person name="Khouja H.-R."/>
            <person name="Murat C."/>
            <person name="Ohm R."/>
            <person name="Olson A."/>
            <person name="Spatafora J."/>
            <person name="Veneault-Fourrey C."/>
            <person name="Henrissat B."/>
            <person name="Grigoriev I."/>
            <person name="Martin F."/>
            <person name="Perotto S."/>
        </authorList>
    </citation>
    <scope>NUCLEOTIDE SEQUENCE [LARGE SCALE GENOMIC DNA]</scope>
    <source>
        <strain evidence="1 2">E</strain>
    </source>
</reference>
<keyword evidence="2" id="KW-1185">Reference proteome</keyword>
<dbReference type="AlphaFoldDB" id="A0A2J6TGM7"/>
<gene>
    <name evidence="1" type="ORF">K444DRAFT_627140</name>
</gene>
<proteinExistence type="predicted"/>
<dbReference type="GeneID" id="36590842"/>
<evidence type="ECO:0008006" key="3">
    <source>
        <dbReference type="Google" id="ProtNLM"/>
    </source>
</evidence>
<dbReference type="EMBL" id="KZ613783">
    <property type="protein sequence ID" value="PMD62173.1"/>
    <property type="molecule type" value="Genomic_DNA"/>
</dbReference>
<evidence type="ECO:0000313" key="1">
    <source>
        <dbReference type="EMBL" id="PMD62173.1"/>
    </source>
</evidence>
<dbReference type="RefSeq" id="XP_024739077.1">
    <property type="nucleotide sequence ID" value="XM_024882765.1"/>
</dbReference>
<sequence>MQSGDKVERGKTTLALYKYAPLSSSDFRLLVVEGGKADTPIITSLRRTSYLPSQTTGILSTISRIDLNDEAAMLLDWDAISYAWEGQQPSETILVDGQELGVTPNVMGIIKDLRKLDQGLCYGLMLYALIKPIKPRKIFKSQ</sequence>
<evidence type="ECO:0000313" key="2">
    <source>
        <dbReference type="Proteomes" id="UP000235371"/>
    </source>
</evidence>
<dbReference type="Proteomes" id="UP000235371">
    <property type="component" value="Unassembled WGS sequence"/>
</dbReference>
<protein>
    <recommendedName>
        <fullName evidence="3">Heterokaryon incompatibility domain-containing protein</fullName>
    </recommendedName>
</protein>
<accession>A0A2J6TGM7</accession>
<dbReference type="InParanoid" id="A0A2J6TGM7"/>
<organism evidence="1 2">
    <name type="scientific">Hyaloscypha bicolor E</name>
    <dbReference type="NCBI Taxonomy" id="1095630"/>
    <lineage>
        <taxon>Eukaryota</taxon>
        <taxon>Fungi</taxon>
        <taxon>Dikarya</taxon>
        <taxon>Ascomycota</taxon>
        <taxon>Pezizomycotina</taxon>
        <taxon>Leotiomycetes</taxon>
        <taxon>Helotiales</taxon>
        <taxon>Hyaloscyphaceae</taxon>
        <taxon>Hyaloscypha</taxon>
        <taxon>Hyaloscypha bicolor</taxon>
    </lineage>
</organism>